<sequence length="87" mass="10029">MGLPQVKRQNFPTISKIVMGVTKGQKAKFLKNSQDHRLGSLRVKKQNFPRIPKIVIWGHLRSKSKFPKNFQDPRSIGGQRSFEVIRS</sequence>
<name>A0A9Q1BKY1_HOLLE</name>
<protein>
    <submittedName>
        <fullName evidence="1">Uncharacterized protein</fullName>
    </submittedName>
</protein>
<accession>A0A9Q1BKY1</accession>
<gene>
    <name evidence="1" type="ORF">HOLleu_30619</name>
</gene>
<keyword evidence="2" id="KW-1185">Reference proteome</keyword>
<dbReference type="AlphaFoldDB" id="A0A9Q1BKY1"/>
<dbReference type="EMBL" id="JAIZAY010000015">
    <property type="protein sequence ID" value="KAJ8028399.1"/>
    <property type="molecule type" value="Genomic_DNA"/>
</dbReference>
<organism evidence="1 2">
    <name type="scientific">Holothuria leucospilota</name>
    <name type="common">Black long sea cucumber</name>
    <name type="synonym">Mertensiothuria leucospilota</name>
    <dbReference type="NCBI Taxonomy" id="206669"/>
    <lineage>
        <taxon>Eukaryota</taxon>
        <taxon>Metazoa</taxon>
        <taxon>Echinodermata</taxon>
        <taxon>Eleutherozoa</taxon>
        <taxon>Echinozoa</taxon>
        <taxon>Holothuroidea</taxon>
        <taxon>Aspidochirotacea</taxon>
        <taxon>Aspidochirotida</taxon>
        <taxon>Holothuriidae</taxon>
        <taxon>Holothuria</taxon>
    </lineage>
</organism>
<evidence type="ECO:0000313" key="2">
    <source>
        <dbReference type="Proteomes" id="UP001152320"/>
    </source>
</evidence>
<evidence type="ECO:0000313" key="1">
    <source>
        <dbReference type="EMBL" id="KAJ8028399.1"/>
    </source>
</evidence>
<proteinExistence type="predicted"/>
<reference evidence="1" key="1">
    <citation type="submission" date="2021-10" db="EMBL/GenBank/DDBJ databases">
        <title>Tropical sea cucumber genome reveals ecological adaptation and Cuvierian tubules defense mechanism.</title>
        <authorList>
            <person name="Chen T."/>
        </authorList>
    </citation>
    <scope>NUCLEOTIDE SEQUENCE</scope>
    <source>
        <strain evidence="1">Nanhai2018</strain>
        <tissue evidence="1">Muscle</tissue>
    </source>
</reference>
<comment type="caution">
    <text evidence="1">The sequence shown here is derived from an EMBL/GenBank/DDBJ whole genome shotgun (WGS) entry which is preliminary data.</text>
</comment>
<dbReference type="Proteomes" id="UP001152320">
    <property type="component" value="Chromosome 15"/>
</dbReference>